<dbReference type="FunFam" id="1.10.1200.10:FF:000003">
    <property type="entry name" value="Acyl carrier protein"/>
    <property type="match status" value="1"/>
</dbReference>
<dbReference type="PANTHER" id="PTHR20863:SF71">
    <property type="entry name" value="ACYL CARRIER PROTEIN 2, MITOCHONDRIAL"/>
    <property type="match status" value="1"/>
</dbReference>
<evidence type="ECO:0000256" key="7">
    <source>
        <dbReference type="ARBA" id="ARBA00023098"/>
    </source>
</evidence>
<evidence type="ECO:0000256" key="9">
    <source>
        <dbReference type="ARBA" id="ARBA00057783"/>
    </source>
</evidence>
<evidence type="ECO:0000256" key="12">
    <source>
        <dbReference type="SAM" id="SignalP"/>
    </source>
</evidence>
<proteinExistence type="inferred from homology"/>
<evidence type="ECO:0000256" key="3">
    <source>
        <dbReference type="ARBA" id="ARBA00022450"/>
    </source>
</evidence>
<evidence type="ECO:0000256" key="5">
    <source>
        <dbReference type="ARBA" id="ARBA00022553"/>
    </source>
</evidence>
<keyword evidence="8 11" id="KW-0275">Fatty acid biosynthesis</keyword>
<dbReference type="NCBIfam" id="TIGR00517">
    <property type="entry name" value="acyl_carrier"/>
    <property type="match status" value="1"/>
</dbReference>
<keyword evidence="15" id="KW-1185">Reference proteome</keyword>
<dbReference type="InterPro" id="IPR036736">
    <property type="entry name" value="ACP-like_sf"/>
</dbReference>
<evidence type="ECO:0000256" key="4">
    <source>
        <dbReference type="ARBA" id="ARBA00022516"/>
    </source>
</evidence>
<dbReference type="Gramene" id="ONIVA05G14960.1">
    <property type="protein sequence ID" value="ONIVA05G14960.1"/>
    <property type="gene ID" value="ONIVA05G14960"/>
</dbReference>
<keyword evidence="4 11" id="KW-0444">Lipid biosynthesis</keyword>
<dbReference type="Gene3D" id="1.10.1200.10">
    <property type="entry name" value="ACP-like"/>
    <property type="match status" value="1"/>
</dbReference>
<dbReference type="PROSITE" id="PS00012">
    <property type="entry name" value="PHOSPHOPANTETHEINE"/>
    <property type="match status" value="1"/>
</dbReference>
<protein>
    <recommendedName>
        <fullName evidence="11">Acyl carrier protein</fullName>
    </recommendedName>
</protein>
<dbReference type="SUPFAM" id="SSF47336">
    <property type="entry name" value="ACP-like"/>
    <property type="match status" value="1"/>
</dbReference>
<keyword evidence="12" id="KW-0732">Signal</keyword>
<evidence type="ECO:0000256" key="2">
    <source>
        <dbReference type="ARBA" id="ARBA00010930"/>
    </source>
</evidence>
<evidence type="ECO:0000256" key="10">
    <source>
        <dbReference type="ARBA" id="ARBA00063067"/>
    </source>
</evidence>
<dbReference type="InterPro" id="IPR006162">
    <property type="entry name" value="Ppantetheine_attach_site"/>
</dbReference>
<dbReference type="GO" id="GO:0000036">
    <property type="term" value="F:acyl carrier activity"/>
    <property type="evidence" value="ECO:0007669"/>
    <property type="project" value="TreeGrafter"/>
</dbReference>
<reference evidence="14" key="2">
    <citation type="submission" date="2018-04" db="EMBL/GenBank/DDBJ databases">
        <title>OnivRS2 (Oryza nivara Reference Sequence Version 2).</title>
        <authorList>
            <person name="Zhang J."/>
            <person name="Kudrna D."/>
            <person name="Lee S."/>
            <person name="Talag J."/>
            <person name="Rajasekar S."/>
            <person name="Welchert J."/>
            <person name="Hsing Y.-I."/>
            <person name="Wing R.A."/>
        </authorList>
    </citation>
    <scope>NUCLEOTIDE SEQUENCE [LARGE SCALE GENOMIC DNA]</scope>
    <source>
        <strain evidence="14">SL10</strain>
    </source>
</reference>
<dbReference type="HAMAP" id="MF_01217">
    <property type="entry name" value="Acyl_carrier"/>
    <property type="match status" value="1"/>
</dbReference>
<dbReference type="PROSITE" id="PS50075">
    <property type="entry name" value="CARRIER"/>
    <property type="match status" value="1"/>
</dbReference>
<evidence type="ECO:0000313" key="14">
    <source>
        <dbReference type="EnsemblPlants" id="ONIVA05G14960.1"/>
    </source>
</evidence>
<dbReference type="InterPro" id="IPR009081">
    <property type="entry name" value="PP-bd_ACP"/>
</dbReference>
<comment type="similarity">
    <text evidence="2">Belongs to the acyl carrier protein (ACP) family.</text>
</comment>
<name>A0A0E0HDP4_ORYNI</name>
<organism evidence="14">
    <name type="scientific">Oryza nivara</name>
    <name type="common">Indian wild rice</name>
    <name type="synonym">Oryza sativa f. spontanea</name>
    <dbReference type="NCBI Taxonomy" id="4536"/>
    <lineage>
        <taxon>Eukaryota</taxon>
        <taxon>Viridiplantae</taxon>
        <taxon>Streptophyta</taxon>
        <taxon>Embryophyta</taxon>
        <taxon>Tracheophyta</taxon>
        <taxon>Spermatophyta</taxon>
        <taxon>Magnoliopsida</taxon>
        <taxon>Liliopsida</taxon>
        <taxon>Poales</taxon>
        <taxon>Poaceae</taxon>
        <taxon>BOP clade</taxon>
        <taxon>Oryzoideae</taxon>
        <taxon>Oryzeae</taxon>
        <taxon>Oryzinae</taxon>
        <taxon>Oryza</taxon>
    </lineage>
</organism>
<evidence type="ECO:0000256" key="8">
    <source>
        <dbReference type="ARBA" id="ARBA00023160"/>
    </source>
</evidence>
<evidence type="ECO:0000259" key="13">
    <source>
        <dbReference type="PROSITE" id="PS50075"/>
    </source>
</evidence>
<feature type="chain" id="PRO_5002361556" description="Acyl carrier protein" evidence="12">
    <location>
        <begin position="21"/>
        <end position="151"/>
    </location>
</feature>
<evidence type="ECO:0000256" key="1">
    <source>
        <dbReference type="ARBA" id="ARBA00005194"/>
    </source>
</evidence>
<keyword evidence="7" id="KW-0443">Lipid metabolism</keyword>
<dbReference type="STRING" id="4536.A0A0E0HDP4"/>
<dbReference type="AlphaFoldDB" id="A0A0E0HDP4"/>
<dbReference type="Proteomes" id="UP000006591">
    <property type="component" value="Chromosome 5"/>
</dbReference>
<accession>A0A0E0HDP4</accession>
<sequence>MAMAAARRALLSHLRVPVLARPAAAVGSVPAARLLSSATEEGSKGSFLDKGEVADRIVSVVKNFQKVEPSKVSTVADAHRTADSDLGVLGLCSVTPNAHFQKDLGLDSLDTVEIVMAFEEEFGFEIPDNEAEKIDSIKTAVDFVASHPQAK</sequence>
<dbReference type="HOGENOM" id="CLU_108696_0_3_1"/>
<keyword evidence="5" id="KW-0597">Phosphoprotein</keyword>
<dbReference type="EnsemblPlants" id="ONIVA05G14960.1">
    <property type="protein sequence ID" value="ONIVA05G14960.1"/>
    <property type="gene ID" value="ONIVA05G14960"/>
</dbReference>
<keyword evidence="6" id="KW-0276">Fatty acid metabolism</keyword>
<evidence type="ECO:0000313" key="15">
    <source>
        <dbReference type="Proteomes" id="UP000006591"/>
    </source>
</evidence>
<dbReference type="Pfam" id="PF00550">
    <property type="entry name" value="PP-binding"/>
    <property type="match status" value="1"/>
</dbReference>
<dbReference type="GO" id="GO:0000035">
    <property type="term" value="F:acyl binding"/>
    <property type="evidence" value="ECO:0007669"/>
    <property type="project" value="TreeGrafter"/>
</dbReference>
<evidence type="ECO:0000256" key="11">
    <source>
        <dbReference type="RuleBase" id="RU000722"/>
    </source>
</evidence>
<comment type="pathway">
    <text evidence="1">Lipid metabolism; fatty acid biosynthesis.</text>
</comment>
<dbReference type="OMA" id="RHEEMAF"/>
<evidence type="ECO:0000256" key="6">
    <source>
        <dbReference type="ARBA" id="ARBA00022832"/>
    </source>
</evidence>
<dbReference type="eggNOG" id="KOG1748">
    <property type="taxonomic scope" value="Eukaryota"/>
</dbReference>
<feature type="signal peptide" evidence="12">
    <location>
        <begin position="1"/>
        <end position="20"/>
    </location>
</feature>
<dbReference type="GO" id="GO:0005739">
    <property type="term" value="C:mitochondrion"/>
    <property type="evidence" value="ECO:0007669"/>
    <property type="project" value="UniProtKB-ARBA"/>
</dbReference>
<keyword evidence="3 11" id="KW-0596">Phosphopantetheine</keyword>
<comment type="subunit">
    <text evidence="10">Complex I is composed of at least 49 different subunits.</text>
</comment>
<dbReference type="InterPro" id="IPR003231">
    <property type="entry name" value="ACP"/>
</dbReference>
<comment type="function">
    <text evidence="9">Carrier of the growing fatty acid chain in fatty acid biosynthesis. May be involved in the synthesis of short and medium chain fatty acids. Accessory and non-catalytic subunit of the mitochondrial membrane respiratory chain NADH dehydrogenase (Complex I), which functions in the transfer of electrons from NADH to the respiratory chain.</text>
</comment>
<dbReference type="NCBIfam" id="NF002148">
    <property type="entry name" value="PRK00982.1-2"/>
    <property type="match status" value="1"/>
</dbReference>
<feature type="domain" description="Carrier" evidence="13">
    <location>
        <begin position="72"/>
        <end position="148"/>
    </location>
</feature>
<dbReference type="PANTHER" id="PTHR20863">
    <property type="entry name" value="ACYL CARRIER PROTEIN"/>
    <property type="match status" value="1"/>
</dbReference>
<reference evidence="14" key="1">
    <citation type="submission" date="2015-04" db="UniProtKB">
        <authorList>
            <consortium name="EnsemblPlants"/>
        </authorList>
    </citation>
    <scope>IDENTIFICATION</scope>
    <source>
        <strain evidence="14">SL10</strain>
    </source>
</reference>